<keyword evidence="1" id="KW-1133">Transmembrane helix</keyword>
<evidence type="ECO:0000313" key="3">
    <source>
        <dbReference type="Proteomes" id="UP000664617"/>
    </source>
</evidence>
<dbReference type="RefSeq" id="WP_207274852.1">
    <property type="nucleotide sequence ID" value="NZ_JAFMPK010000028.1"/>
</dbReference>
<feature type="transmembrane region" description="Helical" evidence="1">
    <location>
        <begin position="422"/>
        <end position="446"/>
    </location>
</feature>
<feature type="transmembrane region" description="Helical" evidence="1">
    <location>
        <begin position="467"/>
        <end position="492"/>
    </location>
</feature>
<organism evidence="2 3">
    <name type="scientific">Myceligenerans salitolerans</name>
    <dbReference type="NCBI Taxonomy" id="1230528"/>
    <lineage>
        <taxon>Bacteria</taxon>
        <taxon>Bacillati</taxon>
        <taxon>Actinomycetota</taxon>
        <taxon>Actinomycetes</taxon>
        <taxon>Micrococcales</taxon>
        <taxon>Promicromonosporaceae</taxon>
        <taxon>Myceligenerans</taxon>
    </lineage>
</organism>
<feature type="transmembrane region" description="Helical" evidence="1">
    <location>
        <begin position="21"/>
        <end position="47"/>
    </location>
</feature>
<dbReference type="Proteomes" id="UP000664617">
    <property type="component" value="Unassembled WGS sequence"/>
</dbReference>
<feature type="transmembrane region" description="Helical" evidence="1">
    <location>
        <begin position="498"/>
        <end position="519"/>
    </location>
</feature>
<keyword evidence="3" id="KW-1185">Reference proteome</keyword>
<keyword evidence="1" id="KW-0812">Transmembrane</keyword>
<keyword evidence="1" id="KW-0472">Membrane</keyword>
<feature type="transmembrane region" description="Helical" evidence="1">
    <location>
        <begin position="245"/>
        <end position="268"/>
    </location>
</feature>
<gene>
    <name evidence="2" type="ORF">J0911_07630</name>
</gene>
<accession>A0ABS3I7I9</accession>
<feature type="transmembrane region" description="Helical" evidence="1">
    <location>
        <begin position="100"/>
        <end position="121"/>
    </location>
</feature>
<evidence type="ECO:0000256" key="1">
    <source>
        <dbReference type="SAM" id="Phobius"/>
    </source>
</evidence>
<evidence type="ECO:0008006" key="4">
    <source>
        <dbReference type="Google" id="ProtNLM"/>
    </source>
</evidence>
<feature type="transmembrane region" description="Helical" evidence="1">
    <location>
        <begin position="394"/>
        <end position="416"/>
    </location>
</feature>
<name>A0ABS3I7I9_9MICO</name>
<feature type="transmembrane region" description="Helical" evidence="1">
    <location>
        <begin position="172"/>
        <end position="191"/>
    </location>
</feature>
<proteinExistence type="predicted"/>
<comment type="caution">
    <text evidence="2">The sequence shown here is derived from an EMBL/GenBank/DDBJ whole genome shotgun (WGS) entry which is preliminary data.</text>
</comment>
<feature type="transmembrane region" description="Helical" evidence="1">
    <location>
        <begin position="59"/>
        <end position="79"/>
    </location>
</feature>
<evidence type="ECO:0000313" key="2">
    <source>
        <dbReference type="EMBL" id="MBO0608900.1"/>
    </source>
</evidence>
<feature type="transmembrane region" description="Helical" evidence="1">
    <location>
        <begin position="133"/>
        <end position="151"/>
    </location>
</feature>
<reference evidence="3" key="1">
    <citation type="submission" date="2023-07" db="EMBL/GenBank/DDBJ databases">
        <title>Myceligenerans salitolerans sp. nov., a halotolerant actinomycete isolated from a salt lake in Xinjiang, China.</title>
        <authorList>
            <person name="Guan T."/>
        </authorList>
    </citation>
    <scope>NUCLEOTIDE SEQUENCE [LARGE SCALE GENOMIC DNA]</scope>
    <source>
        <strain evidence="3">XHU 5031</strain>
    </source>
</reference>
<sequence>MVAHFLRLKLTLLGNTLRRSVWQTIGLCIALLYALFVVGSLVVAAIAGGAADPLLTGHVITLVGTITVLCWWIVPVFVFGVDQTLDPQRFTTFAIPHRSLIAGLAVAGLISVPGLATALAAGGSALAWWREPWLIPVALLGSALGVVACVVGSRAVTTALAPLLESRRYREVVAVTAIIPLVLIGPAIGWATEEIGALSRETNGGSVTVTGDGALLTAVLARFGELAAWTPFGAPWSLPVAVHDGAWGVAAVRLVIAVGTIALLWLVWTRSLAKALVNPPVGGGKGARSKGLGWFDRFPATPVGAVAARCTTYWIRDPRYAAGIGVIFLMPLILWLPARSSGNLELLLLAGPVVAWVLAFSVSNDVGYDYTAFALHVATGTSGRADRWGRALPVLVFGGVVIVLVVLLTLALSGRWDLTAPLLGVCLGTLGLTLGVSSVVSAALVYPVPKPGESPLKSPQGAAMATMLAQLLAMLVVMLLALPLIVLGIWALASGNPLVGWATLVVGVVEGVALLVVGVRMGARTFDRRAPELLQQVQAFP</sequence>
<dbReference type="EMBL" id="JAFMPK010000028">
    <property type="protein sequence ID" value="MBO0608900.1"/>
    <property type="molecule type" value="Genomic_DNA"/>
</dbReference>
<protein>
    <recommendedName>
        <fullName evidence="4">ABC-2 type transport system permease protein</fullName>
    </recommendedName>
</protein>
<feature type="transmembrane region" description="Helical" evidence="1">
    <location>
        <begin position="344"/>
        <end position="362"/>
    </location>
</feature>
<feature type="transmembrane region" description="Helical" evidence="1">
    <location>
        <begin position="320"/>
        <end position="338"/>
    </location>
</feature>